<dbReference type="CDD" id="cd01647">
    <property type="entry name" value="RT_LTR"/>
    <property type="match status" value="1"/>
</dbReference>
<dbReference type="EMBL" id="BQNB010016716">
    <property type="protein sequence ID" value="GJT54955.1"/>
    <property type="molecule type" value="Genomic_DNA"/>
</dbReference>
<evidence type="ECO:0000256" key="2">
    <source>
        <dbReference type="ARBA" id="ARBA00022679"/>
    </source>
</evidence>
<evidence type="ECO:0000256" key="10">
    <source>
        <dbReference type="ARBA" id="ARBA00022908"/>
    </source>
</evidence>
<evidence type="ECO:0000256" key="7">
    <source>
        <dbReference type="ARBA" id="ARBA00022759"/>
    </source>
</evidence>
<evidence type="ECO:0000313" key="19">
    <source>
        <dbReference type="EMBL" id="GJT54955.1"/>
    </source>
</evidence>
<dbReference type="Gene3D" id="3.10.20.370">
    <property type="match status" value="1"/>
</dbReference>
<dbReference type="Gene3D" id="3.30.70.270">
    <property type="match status" value="1"/>
</dbReference>
<dbReference type="PANTHER" id="PTHR37984">
    <property type="entry name" value="PROTEIN CBG26694"/>
    <property type="match status" value="1"/>
</dbReference>
<evidence type="ECO:0000256" key="5">
    <source>
        <dbReference type="ARBA" id="ARBA00022723"/>
    </source>
</evidence>
<keyword evidence="14" id="KW-0233">DNA recombination</keyword>
<evidence type="ECO:0000259" key="16">
    <source>
        <dbReference type="Pfam" id="PF17917"/>
    </source>
</evidence>
<dbReference type="Gene3D" id="1.10.340.70">
    <property type="match status" value="1"/>
</dbReference>
<dbReference type="Proteomes" id="UP001151760">
    <property type="component" value="Unassembled WGS sequence"/>
</dbReference>
<reference evidence="19" key="1">
    <citation type="journal article" date="2022" name="Int. J. Mol. Sci.">
        <title>Draft Genome of Tanacetum Coccineum: Genomic Comparison of Closely Related Tanacetum-Family Plants.</title>
        <authorList>
            <person name="Yamashiro T."/>
            <person name="Shiraishi A."/>
            <person name="Nakayama K."/>
            <person name="Satake H."/>
        </authorList>
    </citation>
    <scope>NUCLEOTIDE SEQUENCE</scope>
</reference>
<keyword evidence="5" id="KW-0479">Metal-binding</keyword>
<evidence type="ECO:0000313" key="20">
    <source>
        <dbReference type="Proteomes" id="UP001151760"/>
    </source>
</evidence>
<evidence type="ECO:0000256" key="3">
    <source>
        <dbReference type="ARBA" id="ARBA00022695"/>
    </source>
</evidence>
<dbReference type="InterPro" id="IPR000477">
    <property type="entry name" value="RT_dom"/>
</dbReference>
<evidence type="ECO:0000256" key="8">
    <source>
        <dbReference type="ARBA" id="ARBA00022801"/>
    </source>
</evidence>
<keyword evidence="3" id="KW-0548">Nucleotidyltransferase</keyword>
<evidence type="ECO:0000256" key="11">
    <source>
        <dbReference type="ARBA" id="ARBA00022918"/>
    </source>
</evidence>
<dbReference type="PANTHER" id="PTHR37984:SF5">
    <property type="entry name" value="PROTEIN NYNRIN-LIKE"/>
    <property type="match status" value="1"/>
</dbReference>
<evidence type="ECO:0000256" key="13">
    <source>
        <dbReference type="ARBA" id="ARBA00023125"/>
    </source>
</evidence>
<keyword evidence="11 19" id="KW-0695">RNA-directed DNA polymerase</keyword>
<evidence type="ECO:0000256" key="6">
    <source>
        <dbReference type="ARBA" id="ARBA00022750"/>
    </source>
</evidence>
<keyword evidence="12" id="KW-0239">DNA-directed DNA polymerase</keyword>
<keyword evidence="10" id="KW-0229">DNA integration</keyword>
<evidence type="ECO:0000256" key="4">
    <source>
        <dbReference type="ARBA" id="ARBA00022722"/>
    </source>
</evidence>
<dbReference type="InterPro" id="IPR056924">
    <property type="entry name" value="SH3_Tf2-1"/>
</dbReference>
<dbReference type="Pfam" id="PF24626">
    <property type="entry name" value="SH3_Tf2-1"/>
    <property type="match status" value="1"/>
</dbReference>
<dbReference type="Gene3D" id="3.10.10.10">
    <property type="entry name" value="HIV Type 1 Reverse Transcriptase, subunit A, domain 1"/>
    <property type="match status" value="1"/>
</dbReference>
<evidence type="ECO:0000259" key="15">
    <source>
        <dbReference type="Pfam" id="PF00078"/>
    </source>
</evidence>
<keyword evidence="6" id="KW-0064">Aspartyl protease</keyword>
<dbReference type="InterPro" id="IPR041373">
    <property type="entry name" value="RT_RNaseH"/>
</dbReference>
<dbReference type="Pfam" id="PF17921">
    <property type="entry name" value="Integrase_H2C2"/>
    <property type="match status" value="1"/>
</dbReference>
<protein>
    <submittedName>
        <fullName evidence="19">Reverse transcriptase domain-containing protein</fullName>
    </submittedName>
</protein>
<keyword evidence="7" id="KW-0255">Endonuclease</keyword>
<dbReference type="InterPro" id="IPR043128">
    <property type="entry name" value="Rev_trsase/Diguanyl_cyclase"/>
</dbReference>
<dbReference type="InterPro" id="IPR041588">
    <property type="entry name" value="Integrase_H2C2"/>
</dbReference>
<keyword evidence="9" id="KW-0460">Magnesium</keyword>
<dbReference type="Pfam" id="PF17917">
    <property type="entry name" value="RT_RNaseH"/>
    <property type="match status" value="1"/>
</dbReference>
<evidence type="ECO:0000256" key="9">
    <source>
        <dbReference type="ARBA" id="ARBA00022842"/>
    </source>
</evidence>
<organism evidence="19 20">
    <name type="scientific">Tanacetum coccineum</name>
    <dbReference type="NCBI Taxonomy" id="301880"/>
    <lineage>
        <taxon>Eukaryota</taxon>
        <taxon>Viridiplantae</taxon>
        <taxon>Streptophyta</taxon>
        <taxon>Embryophyta</taxon>
        <taxon>Tracheophyta</taxon>
        <taxon>Spermatophyta</taxon>
        <taxon>Magnoliopsida</taxon>
        <taxon>eudicotyledons</taxon>
        <taxon>Gunneridae</taxon>
        <taxon>Pentapetalae</taxon>
        <taxon>asterids</taxon>
        <taxon>campanulids</taxon>
        <taxon>Asterales</taxon>
        <taxon>Asteraceae</taxon>
        <taxon>Asteroideae</taxon>
        <taxon>Anthemideae</taxon>
        <taxon>Anthemidinae</taxon>
        <taxon>Tanacetum</taxon>
    </lineage>
</organism>
<gene>
    <name evidence="19" type="ORF">Tco_0990009</name>
</gene>
<dbReference type="InterPro" id="IPR050951">
    <property type="entry name" value="Retrovirus_Pol_polyprotein"/>
</dbReference>
<feature type="domain" description="Reverse transcriptase" evidence="15">
    <location>
        <begin position="2"/>
        <end position="77"/>
    </location>
</feature>
<keyword evidence="2" id="KW-0808">Transferase</keyword>
<accession>A0ABQ5EVF4</accession>
<dbReference type="InterPro" id="IPR043502">
    <property type="entry name" value="DNA/RNA_pol_sf"/>
</dbReference>
<name>A0ABQ5EVF4_9ASTR</name>
<dbReference type="Pfam" id="PF00078">
    <property type="entry name" value="RVT_1"/>
    <property type="match status" value="1"/>
</dbReference>
<dbReference type="GO" id="GO:0003964">
    <property type="term" value="F:RNA-directed DNA polymerase activity"/>
    <property type="evidence" value="ECO:0007669"/>
    <property type="project" value="UniProtKB-KW"/>
</dbReference>
<evidence type="ECO:0000259" key="17">
    <source>
        <dbReference type="Pfam" id="PF17921"/>
    </source>
</evidence>
<proteinExistence type="predicted"/>
<keyword evidence="13" id="KW-0238">DNA-binding</keyword>
<keyword evidence="20" id="KW-1185">Reference proteome</keyword>
<sequence length="583" mass="68515">MCIDYRELNKLTVQNDYPLPRIDDLFDQLQGSSVYSKINLRLGYHQLRVREEDILKTAFRTRYGHYEFQVMSFGLTNNKQEHEEHLKLILEFLKKEELFIEGFSKIAKPMTNLTQKKVKFEWGDKQEAAFQLLKQKLCSAPILALLERSEDFITYCDASKKGLGTVLMQREKVIAYASRQLKIHEKNYTTHDLELGAVVFALKIWRHYLYGTKYTVFTDHKSLQHILNQNELNMRQRRWLELLSDYDYEICYHSGKANVVADALSMKERDQPLRVQALNIKNKDVGGMLLENAKDPEKVRKEKLEPRADRTLCFNGRSWLPCYGNLRTVIMHKSHKSKYSIHPGSDKMYQDMKKLYWWPNMKADIATYISKCLTYAKVKAEHQRPLGLLAEVGEVQLTRPEMVQETTEKNVLIKQRMQAARDRQKSYADFKRKSVEFQVGDKVSPWKGVVPFVKRGKLNPRYVGPFKVLERVGSVTYKLELPEELYRVHNTFYVSNLKKCYADEPLAIPLDGLHLDDKLQFIEEPVEIMDQEVKQLRHSCVPIVKVRWNSKRGLEFTWEREHQFKKKYPHLFTKTAPSSSTTL</sequence>
<keyword evidence="8" id="KW-0378">Hydrolase</keyword>
<keyword evidence="1" id="KW-0645">Protease</keyword>
<reference evidence="19" key="2">
    <citation type="submission" date="2022-01" db="EMBL/GenBank/DDBJ databases">
        <authorList>
            <person name="Yamashiro T."/>
            <person name="Shiraishi A."/>
            <person name="Satake H."/>
            <person name="Nakayama K."/>
        </authorList>
    </citation>
    <scope>NUCLEOTIDE SEQUENCE</scope>
</reference>
<evidence type="ECO:0000256" key="14">
    <source>
        <dbReference type="ARBA" id="ARBA00023172"/>
    </source>
</evidence>
<feature type="domain" description="Integrase zinc-binding" evidence="17">
    <location>
        <begin position="325"/>
        <end position="380"/>
    </location>
</feature>
<feature type="domain" description="Reverse transcriptase RNase H-like" evidence="16">
    <location>
        <begin position="149"/>
        <end position="246"/>
    </location>
</feature>
<evidence type="ECO:0000259" key="18">
    <source>
        <dbReference type="Pfam" id="PF24626"/>
    </source>
</evidence>
<comment type="caution">
    <text evidence="19">The sequence shown here is derived from an EMBL/GenBank/DDBJ whole genome shotgun (WGS) entry which is preliminary data.</text>
</comment>
<dbReference type="CDD" id="cd09274">
    <property type="entry name" value="RNase_HI_RT_Ty3"/>
    <property type="match status" value="1"/>
</dbReference>
<evidence type="ECO:0000256" key="12">
    <source>
        <dbReference type="ARBA" id="ARBA00022932"/>
    </source>
</evidence>
<keyword evidence="4" id="KW-0540">Nuclease</keyword>
<dbReference type="SUPFAM" id="SSF56672">
    <property type="entry name" value="DNA/RNA polymerases"/>
    <property type="match status" value="1"/>
</dbReference>
<feature type="domain" description="Tf2-1-like SH3-like" evidence="18">
    <location>
        <begin position="446"/>
        <end position="500"/>
    </location>
</feature>
<evidence type="ECO:0000256" key="1">
    <source>
        <dbReference type="ARBA" id="ARBA00022670"/>
    </source>
</evidence>